<reference evidence="2 3" key="1">
    <citation type="submission" date="2016-11" db="EMBL/GenBank/DDBJ databases">
        <authorList>
            <person name="Jaros S."/>
            <person name="Januszkiewicz K."/>
            <person name="Wedrychowicz H."/>
        </authorList>
    </citation>
    <scope>NUCLEOTIDE SEQUENCE [LARGE SCALE GENOMIC DNA]</scope>
    <source>
        <strain evidence="2 3">DSM 6792</strain>
    </source>
</reference>
<sequence length="220" mass="26394">MAAKKKVITKDEIVSLYMDHVLEKDQKPKSVYHFAKENDFTEADFYSFFGTLEGLEKEIFRLFFENTVDLLHKNEEYQQYDMKNKMLSFYFTFFEVLTANRSYVLQTLKADRNPLKNFVQLTTLRESFKNYVSEILTDDYRLEQEKFQKFQEKAIQESAWLQLMLTIKFWMEDESAGFEKTDIFIEKSVNASFELMNVAPMNHLIDFGKFLFKEKIHSRQ</sequence>
<dbReference type="GO" id="GO:0003677">
    <property type="term" value="F:DNA binding"/>
    <property type="evidence" value="ECO:0007669"/>
    <property type="project" value="UniProtKB-KW"/>
</dbReference>
<organism evidence="2 3">
    <name type="scientific">Flavobacterium johnsoniae</name>
    <name type="common">Cytophaga johnsonae</name>
    <dbReference type="NCBI Taxonomy" id="986"/>
    <lineage>
        <taxon>Bacteria</taxon>
        <taxon>Pseudomonadati</taxon>
        <taxon>Bacteroidota</taxon>
        <taxon>Flavobacteriia</taxon>
        <taxon>Flavobacteriales</taxon>
        <taxon>Flavobacteriaceae</taxon>
        <taxon>Flavobacterium</taxon>
    </lineage>
</organism>
<protein>
    <submittedName>
        <fullName evidence="2">DNA-binding transcriptional regulator, AcrR family</fullName>
    </submittedName>
</protein>
<proteinExistence type="predicted"/>
<evidence type="ECO:0000313" key="2">
    <source>
        <dbReference type="EMBL" id="SHG51207.1"/>
    </source>
</evidence>
<evidence type="ECO:0000259" key="1">
    <source>
        <dbReference type="Pfam" id="PF17931"/>
    </source>
</evidence>
<gene>
    <name evidence="2" type="ORF">SAMN05444388_10345</name>
</gene>
<dbReference type="AlphaFoldDB" id="A0A1M5KEN5"/>
<accession>A0A1M5KEN5</accession>
<dbReference type="Proteomes" id="UP000184112">
    <property type="component" value="Unassembled WGS sequence"/>
</dbReference>
<feature type="domain" description="Tetracyclin repressor-like C-terminal" evidence="1">
    <location>
        <begin position="85"/>
        <end position="211"/>
    </location>
</feature>
<keyword evidence="2" id="KW-0238">DNA-binding</keyword>
<dbReference type="InterPro" id="IPR041673">
    <property type="entry name" value="TetR_C_23"/>
</dbReference>
<dbReference type="Gene3D" id="1.10.357.10">
    <property type="entry name" value="Tetracycline Repressor, domain 2"/>
    <property type="match status" value="1"/>
</dbReference>
<dbReference type="SUPFAM" id="SSF48498">
    <property type="entry name" value="Tetracyclin repressor-like, C-terminal domain"/>
    <property type="match status" value="1"/>
</dbReference>
<dbReference type="Pfam" id="PF17931">
    <property type="entry name" value="TetR_C_23"/>
    <property type="match status" value="1"/>
</dbReference>
<dbReference type="RefSeq" id="WP_073408855.1">
    <property type="nucleotide sequence ID" value="NZ_CP158862.1"/>
</dbReference>
<dbReference type="EMBL" id="FQWH01000003">
    <property type="protein sequence ID" value="SHG51207.1"/>
    <property type="molecule type" value="Genomic_DNA"/>
</dbReference>
<name>A0A1M5KEN5_FLAJO</name>
<dbReference type="InterPro" id="IPR036271">
    <property type="entry name" value="Tet_transcr_reg_TetR-rel_C_sf"/>
</dbReference>
<evidence type="ECO:0000313" key="3">
    <source>
        <dbReference type="Proteomes" id="UP000184112"/>
    </source>
</evidence>